<proteinExistence type="predicted"/>
<keyword evidence="3" id="KW-1185">Reference proteome</keyword>
<comment type="caution">
    <text evidence="2">The sequence shown here is derived from an EMBL/GenBank/DDBJ whole genome shotgun (WGS) entry which is preliminary data.</text>
</comment>
<protein>
    <recommendedName>
        <fullName evidence="4">SPX domain-containing protein</fullName>
    </recommendedName>
</protein>
<dbReference type="AlphaFoldDB" id="A0A150G176"/>
<gene>
    <name evidence="2" type="ORF">GPECTOR_105g104</name>
</gene>
<evidence type="ECO:0000313" key="3">
    <source>
        <dbReference type="Proteomes" id="UP000075714"/>
    </source>
</evidence>
<dbReference type="EMBL" id="LSYV01000105">
    <property type="protein sequence ID" value="KXZ43050.1"/>
    <property type="molecule type" value="Genomic_DNA"/>
</dbReference>
<feature type="compositionally biased region" description="Gly residues" evidence="1">
    <location>
        <begin position="96"/>
        <end position="105"/>
    </location>
</feature>
<sequence length="280" mass="29004">MQICKPTPSRIGATWPQALVADYQYTLRMYRALRKQIGEWRDGYRAVHRRQPTVEDAAQACGAEFALLYSTFLEVRKRLMVELPRLRARLQQEGVAAGGEGGGSQGRHHGRGAPNDAASVNANVNPSGLAGLAGGAQPHPHPQPQQQVVDSVGTWLRADRYRRQRAVAAAAMAAASPQAPSAPVASVPVDAGGGASPLPAAAVSAAQAWPGPDAATEEAGSGAASAAARSGQLLGDGEAMARGGDAPYQPVIQLIPLEERLRAAAGAAGALTYTRGNGQK</sequence>
<dbReference type="Proteomes" id="UP000075714">
    <property type="component" value="Unassembled WGS sequence"/>
</dbReference>
<name>A0A150G176_GONPE</name>
<accession>A0A150G176</accession>
<evidence type="ECO:0008006" key="4">
    <source>
        <dbReference type="Google" id="ProtNLM"/>
    </source>
</evidence>
<organism evidence="2 3">
    <name type="scientific">Gonium pectorale</name>
    <name type="common">Green alga</name>
    <dbReference type="NCBI Taxonomy" id="33097"/>
    <lineage>
        <taxon>Eukaryota</taxon>
        <taxon>Viridiplantae</taxon>
        <taxon>Chlorophyta</taxon>
        <taxon>core chlorophytes</taxon>
        <taxon>Chlorophyceae</taxon>
        <taxon>CS clade</taxon>
        <taxon>Chlamydomonadales</taxon>
        <taxon>Volvocaceae</taxon>
        <taxon>Gonium</taxon>
    </lineage>
</organism>
<feature type="region of interest" description="Disordered" evidence="1">
    <location>
        <begin position="209"/>
        <end position="228"/>
    </location>
</feature>
<evidence type="ECO:0000313" key="2">
    <source>
        <dbReference type="EMBL" id="KXZ43050.1"/>
    </source>
</evidence>
<dbReference type="OrthoDB" id="539993at2759"/>
<evidence type="ECO:0000256" key="1">
    <source>
        <dbReference type="SAM" id="MobiDB-lite"/>
    </source>
</evidence>
<feature type="region of interest" description="Disordered" evidence="1">
    <location>
        <begin position="95"/>
        <end position="149"/>
    </location>
</feature>
<reference evidence="3" key="1">
    <citation type="journal article" date="2016" name="Nat. Commun.">
        <title>The Gonium pectorale genome demonstrates co-option of cell cycle regulation during the evolution of multicellularity.</title>
        <authorList>
            <person name="Hanschen E.R."/>
            <person name="Marriage T.N."/>
            <person name="Ferris P.J."/>
            <person name="Hamaji T."/>
            <person name="Toyoda A."/>
            <person name="Fujiyama A."/>
            <person name="Neme R."/>
            <person name="Noguchi H."/>
            <person name="Minakuchi Y."/>
            <person name="Suzuki M."/>
            <person name="Kawai-Toyooka H."/>
            <person name="Smith D.R."/>
            <person name="Sparks H."/>
            <person name="Anderson J."/>
            <person name="Bakaric R."/>
            <person name="Luria V."/>
            <person name="Karger A."/>
            <person name="Kirschner M.W."/>
            <person name="Durand P.M."/>
            <person name="Michod R.E."/>
            <person name="Nozaki H."/>
            <person name="Olson B.J."/>
        </authorList>
    </citation>
    <scope>NUCLEOTIDE SEQUENCE [LARGE SCALE GENOMIC DNA]</scope>
    <source>
        <strain evidence="3">NIES-2863</strain>
    </source>
</reference>